<organism evidence="1">
    <name type="scientific">Menopon gallinae</name>
    <name type="common">poultry shaft louse</name>
    <dbReference type="NCBI Taxonomy" id="328185"/>
    <lineage>
        <taxon>Eukaryota</taxon>
        <taxon>Metazoa</taxon>
        <taxon>Ecdysozoa</taxon>
        <taxon>Arthropoda</taxon>
        <taxon>Hexapoda</taxon>
        <taxon>Insecta</taxon>
        <taxon>Pterygota</taxon>
        <taxon>Neoptera</taxon>
        <taxon>Paraneoptera</taxon>
        <taxon>Psocodea</taxon>
        <taxon>Troctomorpha</taxon>
        <taxon>Phthiraptera</taxon>
        <taxon>Amblycera</taxon>
        <taxon>Menoponidae</taxon>
        <taxon>Menopon</taxon>
    </lineage>
</organism>
<proteinExistence type="predicted"/>
<dbReference type="EMBL" id="JARGDH010000001">
    <property type="protein sequence ID" value="KAL0279589.1"/>
    <property type="molecule type" value="Genomic_DNA"/>
</dbReference>
<gene>
    <name evidence="1" type="ORF">PYX00_001109</name>
</gene>
<evidence type="ECO:0000313" key="1">
    <source>
        <dbReference type="EMBL" id="KAL0279589.1"/>
    </source>
</evidence>
<accession>A0AAW2IBN0</accession>
<reference evidence="1" key="1">
    <citation type="journal article" date="2024" name="Gigascience">
        <title>Chromosome-level genome of the poultry shaft louse Menopon gallinae provides insight into the host-switching and adaptive evolution of parasitic lice.</title>
        <authorList>
            <person name="Xu Y."/>
            <person name="Ma L."/>
            <person name="Liu S."/>
            <person name="Liang Y."/>
            <person name="Liu Q."/>
            <person name="He Z."/>
            <person name="Tian L."/>
            <person name="Duan Y."/>
            <person name="Cai W."/>
            <person name="Li H."/>
            <person name="Song F."/>
        </authorList>
    </citation>
    <scope>NUCLEOTIDE SEQUENCE</scope>
    <source>
        <strain evidence="1">Cailab_2023a</strain>
    </source>
</reference>
<protein>
    <submittedName>
        <fullName evidence="1">Uncharacterized protein</fullName>
    </submittedName>
</protein>
<comment type="caution">
    <text evidence="1">The sequence shown here is derived from an EMBL/GenBank/DDBJ whole genome shotgun (WGS) entry which is preliminary data.</text>
</comment>
<name>A0AAW2IBN0_9NEOP</name>
<sequence>MSFCRITGKSRGLPKPNYFPLLPPISPADAKRFCRITNKSQGLPGHHFIPALLGAKGLRAHCRVTAKSEGQAPHHFPNVDSSLKVHDIIPGYKYVFPKFDEDKKLQQRILHLMSTKTLPGESNAKYVYTVEERLTGLVIPAGLEAAVRDGDIRDVMLDKDKDMMLVKLHHGPSVTIDVTDLVVEDGTVLWDGLGPSQSVLKQWEKEEKEMEVRKKKRQEGLSKRKQIFEDKERAADEEESEVARIKDARKSKIVKLKMRGNAGDVDVMVDSGPALPEDHLNGINSEPVFGHIVQTATAVEFFPGDSILNLPEGKVVPGRLVRSAEGMKFVPGIMSEDRFIPGQVVMTNSGEQFVPGQVVDTRDGPKFVPGHVVDTVSGPKFVPGQTIETEDGPQFVPGQIIETKAGPTFIPGQIIVTDDEPRFVPGRVVETAEGPRFVPGRVIESGNQVTFVSGQVVETSEGLKFVAPDLEYMPEGGHEFSVQGFEVSPEELKLLRPAASCDAATGVFTVDSRMLRQLSEAGMAVGRQVPTKLPEVDIRPLPVVVEKLKLNGAQALKMSHVMTVLSQVAVKISQRSDLCASDIPLDEEIGDKILCAVKKNKDLGKYLQAIVASSVVAARKDKHLTEKTLLAAISASIENALGELADTTSLEKVVDSMQKYLSENLDEVIVGTVNYMVANESAADKINYAVNNAGNTMQVIEKLSSVLNDNMGEAFQKLSASDPSLLKNVIKLLQTEKLTTTDQATEALQKAIVGAVRQKSFDTLRTLMENSKSVGLAKALGMNHVASVLLDVASDSESHRLLASDETVIDILQRLTIMRQFAETKPELASALTQLISDPELAKRDPGIRELVRHSTALMTVPEEMLQSSADIPASLLFSDNTLAMEQFLARARRPRTLVIVKAGLQAVVPKEAARAVLTGQVPYAVLDEKGIKYFEPMHLFSTMKLPYYAAHCFSMYRCPEMDYESGDSATSNAATPRESFSSAEDCFNQRKNVITNGYLEKSGSRRFDKHYPVNRRLSELWRRPSNSNAYKPFPAVCRTASASRISDSSRKLLSDAYN</sequence>
<dbReference type="AlphaFoldDB" id="A0AAW2IBN0"/>